<reference evidence="1" key="1">
    <citation type="submission" date="2021-06" db="EMBL/GenBank/DDBJ databases">
        <authorList>
            <person name="Kallberg Y."/>
            <person name="Tangrot J."/>
            <person name="Rosling A."/>
        </authorList>
    </citation>
    <scope>NUCLEOTIDE SEQUENCE</scope>
    <source>
        <strain evidence="1">28 12/20/2015</strain>
    </source>
</reference>
<keyword evidence="2" id="KW-1185">Reference proteome</keyword>
<organism evidence="1 2">
    <name type="scientific">Cetraspora pellucida</name>
    <dbReference type="NCBI Taxonomy" id="1433469"/>
    <lineage>
        <taxon>Eukaryota</taxon>
        <taxon>Fungi</taxon>
        <taxon>Fungi incertae sedis</taxon>
        <taxon>Mucoromycota</taxon>
        <taxon>Glomeromycotina</taxon>
        <taxon>Glomeromycetes</taxon>
        <taxon>Diversisporales</taxon>
        <taxon>Gigasporaceae</taxon>
        <taxon>Cetraspora</taxon>
    </lineage>
</organism>
<feature type="non-terminal residue" evidence="1">
    <location>
        <position position="196"/>
    </location>
</feature>
<dbReference type="EMBL" id="CAJVPW010001455">
    <property type="protein sequence ID" value="CAG8484485.1"/>
    <property type="molecule type" value="Genomic_DNA"/>
</dbReference>
<gene>
    <name evidence="1" type="ORF">SPELUC_LOCUS2274</name>
</gene>
<protein>
    <submittedName>
        <fullName evidence="1">527_t:CDS:1</fullName>
    </submittedName>
</protein>
<dbReference type="Proteomes" id="UP000789366">
    <property type="component" value="Unassembled WGS sequence"/>
</dbReference>
<comment type="caution">
    <text evidence="1">The sequence shown here is derived from an EMBL/GenBank/DDBJ whole genome shotgun (WGS) entry which is preliminary data.</text>
</comment>
<evidence type="ECO:0000313" key="2">
    <source>
        <dbReference type="Proteomes" id="UP000789366"/>
    </source>
</evidence>
<evidence type="ECO:0000313" key="1">
    <source>
        <dbReference type="EMBL" id="CAG8484485.1"/>
    </source>
</evidence>
<proteinExistence type="predicted"/>
<sequence>MATWLSSDFKFNEALLSCDHLAYPHIGEVICEELIQLIYEWRLDATIFTVATDNGTNIIKGVRLLQEIISDVERQPCAVHTLQLSVKEGLKQCKAIHHHVKSLQAFFRLPKQAQHLCEAQYEFNVIDDNQNIIESPLDIITNVKTRWNSIYLAWKRVLKLHNAMRFVSTSLLSKQDHSLQKEGEKLEQLCLSVNEK</sequence>
<name>A0ACA9KNW4_9GLOM</name>
<accession>A0ACA9KNW4</accession>